<keyword evidence="5" id="KW-0503">Monooxygenase</keyword>
<dbReference type="GO" id="GO:0071949">
    <property type="term" value="F:FAD binding"/>
    <property type="evidence" value="ECO:0007669"/>
    <property type="project" value="InterPro"/>
</dbReference>
<evidence type="ECO:0000256" key="1">
    <source>
        <dbReference type="ARBA" id="ARBA00007992"/>
    </source>
</evidence>
<protein>
    <recommendedName>
        <fullName evidence="6">FAD-binding domain-containing protein</fullName>
    </recommendedName>
</protein>
<comment type="similarity">
    <text evidence="1">Belongs to the paxM FAD-dependent monooxygenase family.</text>
</comment>
<dbReference type="PANTHER" id="PTHR13789:SF309">
    <property type="entry name" value="PUTATIVE (AFU_ORTHOLOGUE AFUA_6G14510)-RELATED"/>
    <property type="match status" value="1"/>
</dbReference>
<evidence type="ECO:0000256" key="2">
    <source>
        <dbReference type="ARBA" id="ARBA00022630"/>
    </source>
</evidence>
<keyword evidence="3" id="KW-0274">FAD</keyword>
<dbReference type="PRINTS" id="PR00420">
    <property type="entry name" value="RNGMNOXGNASE"/>
</dbReference>
<reference evidence="7" key="1">
    <citation type="submission" date="2023-04" db="EMBL/GenBank/DDBJ databases">
        <title>Black Yeasts Isolated from many extreme environments.</title>
        <authorList>
            <person name="Coleine C."/>
            <person name="Stajich J.E."/>
            <person name="Selbmann L."/>
        </authorList>
    </citation>
    <scope>NUCLEOTIDE SEQUENCE</scope>
    <source>
        <strain evidence="7">CCFEE 5312</strain>
    </source>
</reference>
<gene>
    <name evidence="7" type="ORF">LTR09_001074</name>
</gene>
<dbReference type="PANTHER" id="PTHR13789">
    <property type="entry name" value="MONOOXYGENASE"/>
    <property type="match status" value="1"/>
</dbReference>
<proteinExistence type="inferred from homology"/>
<dbReference type="InterPro" id="IPR002938">
    <property type="entry name" value="FAD-bd"/>
</dbReference>
<dbReference type="InterPro" id="IPR036188">
    <property type="entry name" value="FAD/NAD-bd_sf"/>
</dbReference>
<dbReference type="Pfam" id="PF01494">
    <property type="entry name" value="FAD_binding_3"/>
    <property type="match status" value="1"/>
</dbReference>
<evidence type="ECO:0000256" key="3">
    <source>
        <dbReference type="ARBA" id="ARBA00022827"/>
    </source>
</evidence>
<sequence>MNITILGAGITGLTSSLALQNHLPEPKPTITIYEIRDTPSTIGGAVNLTPKALRYLHYLGIDSRRLRAECKRIELFDLYSGRKYSEVDFRGADGDGIGKDASKRFYSARVLRRDLQAALLEAVEKQADTRTQIVLGKKVERTEERREEGDVQLTFNDGERVSCDLLLGCDGIHSATRTLLIDPDRQPTYTGICVCMATAQLTPEIKLKWETTGLASSRRGSFMASYFEQSRTQQYIAAVMEMKEVANRQGWKVRGSDQSALKNDILSRFKSASMPELEDLVSAAGEWSSYPVHMLPPGGKWSSPGGRVILLRDSLHAMPPQGESTGNCIEDAVLFSRAIMQHKTGSFSKGFKASEKVRRPAVDAAYTQAVQRWETVKDSGAFVYRFMTFLTPWFLWWTAKAREEEFAADYSDYDFVL</sequence>
<dbReference type="InterPro" id="IPR050493">
    <property type="entry name" value="FAD-dep_Monooxygenase_BioMet"/>
</dbReference>
<dbReference type="GO" id="GO:0004497">
    <property type="term" value="F:monooxygenase activity"/>
    <property type="evidence" value="ECO:0007669"/>
    <property type="project" value="UniProtKB-KW"/>
</dbReference>
<dbReference type="SUPFAM" id="SSF51905">
    <property type="entry name" value="FAD/NAD(P)-binding domain"/>
    <property type="match status" value="1"/>
</dbReference>
<evidence type="ECO:0000313" key="7">
    <source>
        <dbReference type="EMBL" id="KAK3057997.1"/>
    </source>
</evidence>
<accession>A0AAJ0LWK3</accession>
<dbReference type="Gene3D" id="3.50.50.60">
    <property type="entry name" value="FAD/NAD(P)-binding domain"/>
    <property type="match status" value="1"/>
</dbReference>
<comment type="caution">
    <text evidence="7">The sequence shown here is derived from an EMBL/GenBank/DDBJ whole genome shotgun (WGS) entry which is preliminary data.</text>
</comment>
<keyword evidence="4" id="KW-0560">Oxidoreductase</keyword>
<evidence type="ECO:0000256" key="5">
    <source>
        <dbReference type="ARBA" id="ARBA00023033"/>
    </source>
</evidence>
<evidence type="ECO:0000256" key="4">
    <source>
        <dbReference type="ARBA" id="ARBA00023002"/>
    </source>
</evidence>
<evidence type="ECO:0000259" key="6">
    <source>
        <dbReference type="Pfam" id="PF01494"/>
    </source>
</evidence>
<organism evidence="7 8">
    <name type="scientific">Extremus antarcticus</name>
    <dbReference type="NCBI Taxonomy" id="702011"/>
    <lineage>
        <taxon>Eukaryota</taxon>
        <taxon>Fungi</taxon>
        <taxon>Dikarya</taxon>
        <taxon>Ascomycota</taxon>
        <taxon>Pezizomycotina</taxon>
        <taxon>Dothideomycetes</taxon>
        <taxon>Dothideomycetidae</taxon>
        <taxon>Mycosphaerellales</taxon>
        <taxon>Extremaceae</taxon>
        <taxon>Extremus</taxon>
    </lineage>
</organism>
<evidence type="ECO:0000313" key="8">
    <source>
        <dbReference type="Proteomes" id="UP001271007"/>
    </source>
</evidence>
<dbReference type="EMBL" id="JAWDJX010000002">
    <property type="protein sequence ID" value="KAK3057997.1"/>
    <property type="molecule type" value="Genomic_DNA"/>
</dbReference>
<keyword evidence="2" id="KW-0285">Flavoprotein</keyword>
<feature type="domain" description="FAD-binding" evidence="6">
    <location>
        <begin position="3"/>
        <end position="348"/>
    </location>
</feature>
<name>A0AAJ0LWK3_9PEZI</name>
<dbReference type="Proteomes" id="UP001271007">
    <property type="component" value="Unassembled WGS sequence"/>
</dbReference>
<dbReference type="AlphaFoldDB" id="A0AAJ0LWK3"/>
<keyword evidence="8" id="KW-1185">Reference proteome</keyword>